<feature type="non-terminal residue" evidence="2">
    <location>
        <position position="80"/>
    </location>
</feature>
<dbReference type="Proteomes" id="UP000265520">
    <property type="component" value="Unassembled WGS sequence"/>
</dbReference>
<keyword evidence="3" id="KW-1185">Reference proteome</keyword>
<name>A0A392SQB0_9FABA</name>
<evidence type="ECO:0000313" key="2">
    <source>
        <dbReference type="EMBL" id="MCI51051.1"/>
    </source>
</evidence>
<dbReference type="AlphaFoldDB" id="A0A392SQB0"/>
<dbReference type="EMBL" id="LXQA010426099">
    <property type="protein sequence ID" value="MCI51051.1"/>
    <property type="molecule type" value="Genomic_DNA"/>
</dbReference>
<evidence type="ECO:0000313" key="3">
    <source>
        <dbReference type="Proteomes" id="UP000265520"/>
    </source>
</evidence>
<feature type="non-terminal residue" evidence="2">
    <location>
        <position position="1"/>
    </location>
</feature>
<reference evidence="2 3" key="1">
    <citation type="journal article" date="2018" name="Front. Plant Sci.">
        <title>Red Clover (Trifolium pratense) and Zigzag Clover (T. medium) - A Picture of Genomic Similarities and Differences.</title>
        <authorList>
            <person name="Dluhosova J."/>
            <person name="Istvanek J."/>
            <person name="Nedelnik J."/>
            <person name="Repkova J."/>
        </authorList>
    </citation>
    <scope>NUCLEOTIDE SEQUENCE [LARGE SCALE GENOMIC DNA]</scope>
    <source>
        <strain evidence="3">cv. 10/8</strain>
        <tissue evidence="2">Leaf</tissue>
    </source>
</reference>
<protein>
    <submittedName>
        <fullName evidence="2">Uncharacterized protein</fullName>
    </submittedName>
</protein>
<sequence>AQTGGKANAIQTVEVARRPAKERISPPSALSKTKDDDVEDEYMNDDLLGSEAEFDVIINVVSILPVEYDVWSEVTDMANH</sequence>
<comment type="caution">
    <text evidence="2">The sequence shown here is derived from an EMBL/GenBank/DDBJ whole genome shotgun (WGS) entry which is preliminary data.</text>
</comment>
<proteinExistence type="predicted"/>
<accession>A0A392SQB0</accession>
<organism evidence="2 3">
    <name type="scientific">Trifolium medium</name>
    <dbReference type="NCBI Taxonomy" id="97028"/>
    <lineage>
        <taxon>Eukaryota</taxon>
        <taxon>Viridiplantae</taxon>
        <taxon>Streptophyta</taxon>
        <taxon>Embryophyta</taxon>
        <taxon>Tracheophyta</taxon>
        <taxon>Spermatophyta</taxon>
        <taxon>Magnoliopsida</taxon>
        <taxon>eudicotyledons</taxon>
        <taxon>Gunneridae</taxon>
        <taxon>Pentapetalae</taxon>
        <taxon>rosids</taxon>
        <taxon>fabids</taxon>
        <taxon>Fabales</taxon>
        <taxon>Fabaceae</taxon>
        <taxon>Papilionoideae</taxon>
        <taxon>50 kb inversion clade</taxon>
        <taxon>NPAAA clade</taxon>
        <taxon>Hologalegina</taxon>
        <taxon>IRL clade</taxon>
        <taxon>Trifolieae</taxon>
        <taxon>Trifolium</taxon>
    </lineage>
</organism>
<evidence type="ECO:0000256" key="1">
    <source>
        <dbReference type="SAM" id="MobiDB-lite"/>
    </source>
</evidence>
<feature type="region of interest" description="Disordered" evidence="1">
    <location>
        <begin position="16"/>
        <end position="38"/>
    </location>
</feature>